<evidence type="ECO:0000313" key="2">
    <source>
        <dbReference type="EMBL" id="MCW6038488.1"/>
    </source>
</evidence>
<dbReference type="Proteomes" id="UP001526426">
    <property type="component" value="Unassembled WGS sequence"/>
</dbReference>
<protein>
    <submittedName>
        <fullName evidence="2">Uncharacterized protein</fullName>
    </submittedName>
</protein>
<keyword evidence="3" id="KW-1185">Reference proteome</keyword>
<evidence type="ECO:0000313" key="3">
    <source>
        <dbReference type="Proteomes" id="UP001526426"/>
    </source>
</evidence>
<sequence length="116" mass="13066">MNNRQPWDFGRFLQTIAFFDGLPFLNCLKRMILKTDSPSHSNHTTTGTLLLVGTTPPLREQLLSPLTAAQYPLRVLLSPNEDPPTPQPSVEYYPNTPNPQVSELPPLLNHVQSVIY</sequence>
<comment type="caution">
    <text evidence="2">The sequence shown here is derived from an EMBL/GenBank/DDBJ whole genome shotgun (WGS) entry which is preliminary data.</text>
</comment>
<accession>A0ABT3LAF7</accession>
<evidence type="ECO:0000256" key="1">
    <source>
        <dbReference type="SAM" id="MobiDB-lite"/>
    </source>
</evidence>
<organism evidence="2 3">
    <name type="scientific">Spirulina subsalsa FACHB-351</name>
    <dbReference type="NCBI Taxonomy" id="234711"/>
    <lineage>
        <taxon>Bacteria</taxon>
        <taxon>Bacillati</taxon>
        <taxon>Cyanobacteriota</taxon>
        <taxon>Cyanophyceae</taxon>
        <taxon>Spirulinales</taxon>
        <taxon>Spirulinaceae</taxon>
        <taxon>Spirulina</taxon>
    </lineage>
</organism>
<gene>
    <name evidence="2" type="ORF">K4A83_19740</name>
</gene>
<name>A0ABT3LAF7_9CYAN</name>
<reference evidence="2 3" key="1">
    <citation type="submission" date="2021-08" db="EMBL/GenBank/DDBJ databases">
        <title>Draft genome sequence of Spirulina subsalsa with high tolerance to salinity and hype-accumulation of phycocyanin.</title>
        <authorList>
            <person name="Pei H."/>
            <person name="Jiang L."/>
        </authorList>
    </citation>
    <scope>NUCLEOTIDE SEQUENCE [LARGE SCALE GENOMIC DNA]</scope>
    <source>
        <strain evidence="2 3">FACHB-351</strain>
    </source>
</reference>
<feature type="region of interest" description="Disordered" evidence="1">
    <location>
        <begin position="77"/>
        <end position="104"/>
    </location>
</feature>
<feature type="non-terminal residue" evidence="2">
    <location>
        <position position="116"/>
    </location>
</feature>
<proteinExistence type="predicted"/>
<dbReference type="EMBL" id="JAIHOM010000142">
    <property type="protein sequence ID" value="MCW6038488.1"/>
    <property type="molecule type" value="Genomic_DNA"/>
</dbReference>